<feature type="signal peptide" evidence="1">
    <location>
        <begin position="1"/>
        <end position="19"/>
    </location>
</feature>
<evidence type="ECO:0008006" key="4">
    <source>
        <dbReference type="Google" id="ProtNLM"/>
    </source>
</evidence>
<dbReference type="RefSeq" id="XP_018131519.1">
    <property type="nucleotide sequence ID" value="XM_018274476.2"/>
</dbReference>
<keyword evidence="3" id="KW-1185">Reference proteome</keyword>
<proteinExistence type="predicted"/>
<dbReference type="OrthoDB" id="3433722at2759"/>
<evidence type="ECO:0000313" key="3">
    <source>
        <dbReference type="Proteomes" id="UP000091956"/>
    </source>
</evidence>
<dbReference type="EMBL" id="KV460220">
    <property type="protein sequence ID" value="OBT97786.1"/>
    <property type="molecule type" value="Genomic_DNA"/>
</dbReference>
<gene>
    <name evidence="2" type="ORF">VE01_05010</name>
</gene>
<protein>
    <recommendedName>
        <fullName evidence="4">AA1-like domain-containing protein</fullName>
    </recommendedName>
</protein>
<name>A0A1B8GPL5_9PEZI</name>
<organism evidence="2 3">
    <name type="scientific">Pseudogymnoascus verrucosus</name>
    <dbReference type="NCBI Taxonomy" id="342668"/>
    <lineage>
        <taxon>Eukaryota</taxon>
        <taxon>Fungi</taxon>
        <taxon>Dikarya</taxon>
        <taxon>Ascomycota</taxon>
        <taxon>Pezizomycotina</taxon>
        <taxon>Leotiomycetes</taxon>
        <taxon>Thelebolales</taxon>
        <taxon>Thelebolaceae</taxon>
        <taxon>Pseudogymnoascus</taxon>
    </lineage>
</organism>
<dbReference type="Proteomes" id="UP000091956">
    <property type="component" value="Unassembled WGS sequence"/>
</dbReference>
<dbReference type="GeneID" id="28838396"/>
<keyword evidence="1" id="KW-0732">Signal</keyword>
<reference evidence="3" key="2">
    <citation type="journal article" date="2018" name="Nat. Commun.">
        <title>Extreme sensitivity to ultraviolet light in the fungal pathogen causing white-nose syndrome of bats.</title>
        <authorList>
            <person name="Palmer J.M."/>
            <person name="Drees K.P."/>
            <person name="Foster J.T."/>
            <person name="Lindner D.L."/>
        </authorList>
    </citation>
    <scope>NUCLEOTIDE SEQUENCE [LARGE SCALE GENOMIC DNA]</scope>
    <source>
        <strain evidence="3">UAMH 10579</strain>
    </source>
</reference>
<sequence length="114" mass="12851">MNFLQPIFALLFSITFSHACLTLDGVYTVSGAHSNTISATLNDNGKVTCKFSGTIDQDHYFANCIPTFASYIHRDLTKLAYSNDGREYVIDVKATRDFNNFEIYDRLSARAFCE</sequence>
<reference evidence="2 3" key="1">
    <citation type="submission" date="2016-03" db="EMBL/GenBank/DDBJ databases">
        <title>Comparative genomics of Pseudogymnoascus destructans, the fungus causing white-nose syndrome of bats.</title>
        <authorList>
            <person name="Palmer J.M."/>
            <person name="Drees K.P."/>
            <person name="Foster J.T."/>
            <person name="Lindner D.L."/>
        </authorList>
    </citation>
    <scope>NUCLEOTIDE SEQUENCE [LARGE SCALE GENOMIC DNA]</scope>
    <source>
        <strain evidence="2 3">UAMH 10579</strain>
    </source>
</reference>
<evidence type="ECO:0000256" key="1">
    <source>
        <dbReference type="SAM" id="SignalP"/>
    </source>
</evidence>
<accession>A0A1B8GPL5</accession>
<feature type="chain" id="PRO_5008608811" description="AA1-like domain-containing protein" evidence="1">
    <location>
        <begin position="20"/>
        <end position="114"/>
    </location>
</feature>
<dbReference type="AlphaFoldDB" id="A0A1B8GPL5"/>
<evidence type="ECO:0000313" key="2">
    <source>
        <dbReference type="EMBL" id="OBT97786.1"/>
    </source>
</evidence>